<accession>A0A239BCV1</accession>
<dbReference type="AlphaFoldDB" id="A0A239BCV1"/>
<evidence type="ECO:0000256" key="4">
    <source>
        <dbReference type="ARBA" id="ARBA00023235"/>
    </source>
</evidence>
<evidence type="ECO:0000256" key="1">
    <source>
        <dbReference type="ARBA" id="ARBA00001922"/>
    </source>
</evidence>
<keyword evidence="3" id="KW-0846">Cobalamin</keyword>
<protein>
    <submittedName>
        <fullName evidence="8">Heterodimeric methylmalonyl-CoA mutase small subunit</fullName>
    </submittedName>
</protein>
<dbReference type="Pfam" id="PF01642">
    <property type="entry name" value="MM_CoA_mutase"/>
    <property type="match status" value="1"/>
</dbReference>
<evidence type="ECO:0000256" key="3">
    <source>
        <dbReference type="ARBA" id="ARBA00022628"/>
    </source>
</evidence>
<dbReference type="EMBL" id="FZOQ01000001">
    <property type="protein sequence ID" value="SNS05777.1"/>
    <property type="molecule type" value="Genomic_DNA"/>
</dbReference>
<dbReference type="Gene3D" id="3.20.20.240">
    <property type="entry name" value="Methylmalonyl-CoA mutase"/>
    <property type="match status" value="1"/>
</dbReference>
<dbReference type="Gene3D" id="3.40.50.280">
    <property type="entry name" value="Cobalamin-binding domain"/>
    <property type="match status" value="1"/>
</dbReference>
<evidence type="ECO:0000313" key="9">
    <source>
        <dbReference type="Proteomes" id="UP000198432"/>
    </source>
</evidence>
<name>A0A239BCV1_9BACT</name>
<evidence type="ECO:0000313" key="8">
    <source>
        <dbReference type="EMBL" id="SNS05777.1"/>
    </source>
</evidence>
<sequence>MTDEQQNQQRLFAEFSPASGSEWEQKARKDLRDTPLEQLTWHTYEGIDVKPYYIRQDITNLPFTQQQPGNFPFLRGRKTGNNSWLNVQRIKAVGKGHDAVEKATDALKRGADGIHFVIEDVDLFDLSYLVREVNLKNYPTSYTLQEKPDIFLKQLYDKLKAQQASHRNLKGFLNYDPMTGKGALTKEENKAVASLLDLTKDSSAFCGITVCGTNFSSIGASVVQEVAYTLSAAVAYADRLTTAGEQLESVLRNMQFYMASGTNYFFEIVKLRAIRLLWATIVEAYQAEPELAAWLRIHSTTSSWYETTLDPYVNMLRATTEAMAAAIAGCDSLSVAPFDNTFRPSDEFSERIARNVSVILKEEAYLDKAIDPAAGSYYLESLTNELAQKAWALFKEVEAKGGFEKAYASGFILSSITEVSRRKFKNVATGKDVLVGTNKYPNPNEQLDFDPEELIQSSSFNTTRAAYPTEVMRMATELHLRKRQRRPRAVVAIIGDATQRQVQTTFAQEFFSCAGFETEVQQYESAATAADRLTHAAAEVVVVSASEGAYVKEFAPKLRHHEGKPTIILAEDPQDLKEEMITHGYDEFLFEDCDVNALLKLVHKRLTQEERGNNN</sequence>
<keyword evidence="4" id="KW-0413">Isomerase</keyword>
<dbReference type="OrthoDB" id="9762378at2"/>
<evidence type="ECO:0000256" key="2">
    <source>
        <dbReference type="ARBA" id="ARBA00008465"/>
    </source>
</evidence>
<evidence type="ECO:0000256" key="6">
    <source>
        <dbReference type="SAM" id="MobiDB-lite"/>
    </source>
</evidence>
<dbReference type="GO" id="GO:0016866">
    <property type="term" value="F:intramolecular transferase activity"/>
    <property type="evidence" value="ECO:0007669"/>
    <property type="project" value="InterPro"/>
</dbReference>
<dbReference type="GO" id="GO:0046872">
    <property type="term" value="F:metal ion binding"/>
    <property type="evidence" value="ECO:0007669"/>
    <property type="project" value="InterPro"/>
</dbReference>
<feature type="domain" description="Methylmalonyl-CoA mutase alpha/beta chain catalytic" evidence="7">
    <location>
        <begin position="124"/>
        <end position="454"/>
    </location>
</feature>
<reference evidence="9" key="1">
    <citation type="submission" date="2017-06" db="EMBL/GenBank/DDBJ databases">
        <authorList>
            <person name="Varghese N."/>
            <person name="Submissions S."/>
        </authorList>
    </citation>
    <scope>NUCLEOTIDE SEQUENCE [LARGE SCALE GENOMIC DNA]</scope>
    <source>
        <strain evidence="9">NKM1</strain>
    </source>
</reference>
<evidence type="ECO:0000256" key="5">
    <source>
        <dbReference type="ARBA" id="ARBA00023285"/>
    </source>
</evidence>
<feature type="compositionally biased region" description="Polar residues" evidence="6">
    <location>
        <begin position="1"/>
        <end position="10"/>
    </location>
</feature>
<dbReference type="PANTHER" id="PTHR48101:SF1">
    <property type="entry name" value="METHYLMALONYL-COA MUTASE, LARGE SUBUNIT"/>
    <property type="match status" value="1"/>
</dbReference>
<gene>
    <name evidence="8" type="ORF">SAMN06296052_101318</name>
</gene>
<dbReference type="InterPro" id="IPR006099">
    <property type="entry name" value="MeMalonylCoA_mutase_a/b_cat"/>
</dbReference>
<feature type="region of interest" description="Disordered" evidence="6">
    <location>
        <begin position="1"/>
        <end position="29"/>
    </location>
</feature>
<dbReference type="SUPFAM" id="SSF51703">
    <property type="entry name" value="Cobalamin (vitamin B12)-dependent enzymes"/>
    <property type="match status" value="1"/>
</dbReference>
<keyword evidence="9" id="KW-1185">Reference proteome</keyword>
<dbReference type="InterPro" id="IPR036724">
    <property type="entry name" value="Cobalamin-bd_sf"/>
</dbReference>
<dbReference type="GO" id="GO:0031419">
    <property type="term" value="F:cobalamin binding"/>
    <property type="evidence" value="ECO:0007669"/>
    <property type="project" value="UniProtKB-KW"/>
</dbReference>
<dbReference type="SUPFAM" id="SSF52242">
    <property type="entry name" value="Cobalamin (vitamin B12)-binding domain"/>
    <property type="match status" value="1"/>
</dbReference>
<comment type="similarity">
    <text evidence="2">Belongs to the methylmalonyl-CoA mutase family.</text>
</comment>
<dbReference type="InterPro" id="IPR016176">
    <property type="entry name" value="Cbl-dep_enz_cat"/>
</dbReference>
<proteinExistence type="inferred from homology"/>
<evidence type="ECO:0000259" key="7">
    <source>
        <dbReference type="Pfam" id="PF01642"/>
    </source>
</evidence>
<comment type="cofactor">
    <cofactor evidence="1">
        <name>adenosylcob(III)alamin</name>
        <dbReference type="ChEBI" id="CHEBI:18408"/>
    </cofactor>
</comment>
<keyword evidence="5" id="KW-0170">Cobalt</keyword>
<organism evidence="8 9">
    <name type="scientific">Pontibacter ummariensis</name>
    <dbReference type="NCBI Taxonomy" id="1610492"/>
    <lineage>
        <taxon>Bacteria</taxon>
        <taxon>Pseudomonadati</taxon>
        <taxon>Bacteroidota</taxon>
        <taxon>Cytophagia</taxon>
        <taxon>Cytophagales</taxon>
        <taxon>Hymenobacteraceae</taxon>
        <taxon>Pontibacter</taxon>
    </lineage>
</organism>
<dbReference type="PANTHER" id="PTHR48101">
    <property type="entry name" value="METHYLMALONYL-COA MUTASE, MITOCHONDRIAL-RELATED"/>
    <property type="match status" value="1"/>
</dbReference>
<dbReference type="Proteomes" id="UP000198432">
    <property type="component" value="Unassembled WGS sequence"/>
</dbReference>